<proteinExistence type="predicted"/>
<dbReference type="EMBL" id="KN122430">
    <property type="protein sequence ID" value="KFO30462.1"/>
    <property type="molecule type" value="Genomic_DNA"/>
</dbReference>
<protein>
    <submittedName>
        <fullName evidence="1">Uncharacterized protein</fullName>
    </submittedName>
</protein>
<name>A0A091DH99_FUKDA</name>
<dbReference type="Proteomes" id="UP000028990">
    <property type="component" value="Unassembled WGS sequence"/>
</dbReference>
<evidence type="ECO:0000313" key="1">
    <source>
        <dbReference type="EMBL" id="KFO30462.1"/>
    </source>
</evidence>
<evidence type="ECO:0000313" key="2">
    <source>
        <dbReference type="Proteomes" id="UP000028990"/>
    </source>
</evidence>
<gene>
    <name evidence="1" type="ORF">H920_08158</name>
</gene>
<sequence length="89" mass="9727">MQNPVFLADRETQSRCGLKCDSGQRQWMVVQGGALMAAPPVTCYRNSPSSSTLPLLGKRSRLLHPSSGTDYKPGAFTVMNSAVRKTQKK</sequence>
<organism evidence="1 2">
    <name type="scientific">Fukomys damarensis</name>
    <name type="common">Damaraland mole rat</name>
    <name type="synonym">Cryptomys damarensis</name>
    <dbReference type="NCBI Taxonomy" id="885580"/>
    <lineage>
        <taxon>Eukaryota</taxon>
        <taxon>Metazoa</taxon>
        <taxon>Chordata</taxon>
        <taxon>Craniata</taxon>
        <taxon>Vertebrata</taxon>
        <taxon>Euteleostomi</taxon>
        <taxon>Mammalia</taxon>
        <taxon>Eutheria</taxon>
        <taxon>Euarchontoglires</taxon>
        <taxon>Glires</taxon>
        <taxon>Rodentia</taxon>
        <taxon>Hystricomorpha</taxon>
        <taxon>Bathyergidae</taxon>
        <taxon>Fukomys</taxon>
    </lineage>
</organism>
<accession>A0A091DH99</accession>
<dbReference type="AlphaFoldDB" id="A0A091DH99"/>
<keyword evidence="2" id="KW-1185">Reference proteome</keyword>
<reference evidence="1 2" key="1">
    <citation type="submission" date="2013-11" db="EMBL/GenBank/DDBJ databases">
        <title>The Damaraland mole rat (Fukomys damarensis) genome and evolution of African mole rats.</title>
        <authorList>
            <person name="Gladyshev V.N."/>
            <person name="Fang X."/>
        </authorList>
    </citation>
    <scope>NUCLEOTIDE SEQUENCE [LARGE SCALE GENOMIC DNA]</scope>
    <source>
        <tissue evidence="1">Liver</tissue>
    </source>
</reference>